<dbReference type="InterPro" id="IPR029062">
    <property type="entry name" value="Class_I_gatase-like"/>
</dbReference>
<keyword evidence="5 6" id="KW-0326">Glycosidase</keyword>
<comment type="similarity">
    <text evidence="2 6">Belongs to the glycosyl hydrolase 42 family.</text>
</comment>
<proteinExistence type="inferred from homology"/>
<dbReference type="Gene3D" id="3.20.20.80">
    <property type="entry name" value="Glycosidases"/>
    <property type="match status" value="1"/>
</dbReference>
<dbReference type="InterPro" id="IPR013780">
    <property type="entry name" value="Glyco_hydro_b"/>
</dbReference>
<keyword evidence="4 6" id="KW-0378">Hydrolase</keyword>
<feature type="domain" description="Beta-galactosidase trimerisation" evidence="8">
    <location>
        <begin position="401"/>
        <end position="602"/>
    </location>
</feature>
<dbReference type="Pfam" id="PF08533">
    <property type="entry name" value="Glyco_hydro_42C"/>
    <property type="match status" value="1"/>
</dbReference>
<dbReference type="Proteomes" id="UP000621500">
    <property type="component" value="Unassembled WGS sequence"/>
</dbReference>
<dbReference type="InterPro" id="IPR017853">
    <property type="entry name" value="GH"/>
</dbReference>
<evidence type="ECO:0000259" key="7">
    <source>
        <dbReference type="Pfam" id="PF02449"/>
    </source>
</evidence>
<dbReference type="InterPro" id="IPR013529">
    <property type="entry name" value="Glyco_hydro_42_N"/>
</dbReference>
<dbReference type="InterPro" id="IPR013739">
    <property type="entry name" value="Beta_galactosidase_C"/>
</dbReference>
<dbReference type="SUPFAM" id="SSF51445">
    <property type="entry name" value="(Trans)glycosidases"/>
    <property type="match status" value="1"/>
</dbReference>
<dbReference type="PANTHER" id="PTHR36447:SF1">
    <property type="entry name" value="BETA-GALACTOSIDASE GANA"/>
    <property type="match status" value="1"/>
</dbReference>
<evidence type="ECO:0000256" key="4">
    <source>
        <dbReference type="ARBA" id="ARBA00022801"/>
    </source>
</evidence>
<evidence type="ECO:0000256" key="5">
    <source>
        <dbReference type="ARBA" id="ARBA00023295"/>
    </source>
</evidence>
<comment type="catalytic activity">
    <reaction evidence="1 6">
        <text>Hydrolysis of terminal non-reducing beta-D-galactose residues in beta-D-galactosides.</text>
        <dbReference type="EC" id="3.2.1.23"/>
    </reaction>
</comment>
<dbReference type="Gene3D" id="3.40.50.880">
    <property type="match status" value="1"/>
</dbReference>
<dbReference type="PIRSF" id="PIRSF001084">
    <property type="entry name" value="B-galactosidase"/>
    <property type="match status" value="1"/>
</dbReference>
<dbReference type="EMBL" id="BONX01000036">
    <property type="protein sequence ID" value="GIG98843.1"/>
    <property type="molecule type" value="Genomic_DNA"/>
</dbReference>
<dbReference type="Pfam" id="PF08532">
    <property type="entry name" value="Glyco_hydro_42M"/>
    <property type="match status" value="1"/>
</dbReference>
<feature type="domain" description="Beta-galactosidase C-terminal" evidence="9">
    <location>
        <begin position="615"/>
        <end position="666"/>
    </location>
</feature>
<name>A0ABQ4EW16_9ACTN</name>
<sequence>MGALVPNVEGLSYGGDYNPEQWPEEVWPQDVALMREAGVNLVTVGVFAWAWLEPAPGRYDFDRLDRIMDLLHAGGIRVCLATATASPPPWFSHAHPETLPVDPDGRRLTYGSRQAICASSPVYRQAALALTERLARRYAAHPALAVWHVHNEYACHNAHCYCDTSAEAFRGWLRHRYADLDGLNAAWGTAFWSQTYTDWAQVQPPRATPTSANPAQVLDFKRFSSDEHLACFAAERDALHRLSPGVPVTTNLMTASCVNLDYWAWGRELTGPDRLLSNDHYLLGEYPLEPPAQIAFAADLSRSLAGGPWLLMEHSTSAVNWQPRNLAKPAGQLVRDALAHVARGSEGALFFQWRASRAGSEKWHSAMLPHAGTDSKIWREVAQLGRHLRALAEIEGSRTEAEVAVLLDYSSVWAQEAANQPSTDMVAFDEIRRWHSALWRAGITADLARPDADLTGYKLVLAPALYLVDDAATANLSGYVHSGGTLVVGPYSGLVDECDRVRPAPLPGAFAELLGIRVEEFFPLPTAGTVRLDDGTSAAVWTEALAAPDAEVLVRYDNGPVTGGPAITRRAGDGGGTAWYLGTRLEQTALGRLLARVADEAGAGPAGPAVPGVEQIRRRHPDGRSYLFLLNRSDRPAEVDAAGTDLLTGTRWSGPTQVEPHGVAVLAEAEPRDVAVLAEAEPHGVAVLTEAVLADGAA</sequence>
<gene>
    <name evidence="10" type="ORF">Pma05_54160</name>
</gene>
<evidence type="ECO:0000256" key="3">
    <source>
        <dbReference type="ARBA" id="ARBA00012756"/>
    </source>
</evidence>
<dbReference type="InterPro" id="IPR013738">
    <property type="entry name" value="Beta_galactosidase_Trimer"/>
</dbReference>
<evidence type="ECO:0000256" key="6">
    <source>
        <dbReference type="PIRNR" id="PIRNR001084"/>
    </source>
</evidence>
<dbReference type="Pfam" id="PF02449">
    <property type="entry name" value="Glyco_hydro_42"/>
    <property type="match status" value="1"/>
</dbReference>
<dbReference type="SUPFAM" id="SSF52317">
    <property type="entry name" value="Class I glutamine amidotransferase-like"/>
    <property type="match status" value="1"/>
</dbReference>
<feature type="domain" description="Glycoside hydrolase family 42 N-terminal" evidence="7">
    <location>
        <begin position="16"/>
        <end position="390"/>
    </location>
</feature>
<dbReference type="Gene3D" id="2.60.40.1180">
    <property type="entry name" value="Golgi alpha-mannosidase II"/>
    <property type="match status" value="1"/>
</dbReference>
<evidence type="ECO:0000256" key="1">
    <source>
        <dbReference type="ARBA" id="ARBA00001412"/>
    </source>
</evidence>
<accession>A0ABQ4EW16</accession>
<dbReference type="CDD" id="cd03143">
    <property type="entry name" value="A4_beta-galactosidase_middle_domain"/>
    <property type="match status" value="1"/>
</dbReference>
<evidence type="ECO:0000259" key="8">
    <source>
        <dbReference type="Pfam" id="PF08532"/>
    </source>
</evidence>
<keyword evidence="11" id="KW-1185">Reference proteome</keyword>
<protein>
    <recommendedName>
        <fullName evidence="3 6">Beta-galactosidase</fullName>
        <shortName evidence="6">Beta-gal</shortName>
        <ecNumber evidence="3 6">3.2.1.23</ecNumber>
    </recommendedName>
</protein>
<comment type="caution">
    <text evidence="10">The sequence shown here is derived from an EMBL/GenBank/DDBJ whole genome shotgun (WGS) entry which is preliminary data.</text>
</comment>
<dbReference type="InterPro" id="IPR003476">
    <property type="entry name" value="Glyco_hydro_42"/>
</dbReference>
<dbReference type="EC" id="3.2.1.23" evidence="3 6"/>
<evidence type="ECO:0000256" key="2">
    <source>
        <dbReference type="ARBA" id="ARBA00005940"/>
    </source>
</evidence>
<evidence type="ECO:0000313" key="11">
    <source>
        <dbReference type="Proteomes" id="UP000621500"/>
    </source>
</evidence>
<reference evidence="10 11" key="1">
    <citation type="submission" date="2021-01" db="EMBL/GenBank/DDBJ databases">
        <title>Whole genome shotgun sequence of Plantactinospora mayteni NBRC 109088.</title>
        <authorList>
            <person name="Komaki H."/>
            <person name="Tamura T."/>
        </authorList>
    </citation>
    <scope>NUCLEOTIDE SEQUENCE [LARGE SCALE GENOMIC DNA]</scope>
    <source>
        <strain evidence="10 11">NBRC 109088</strain>
    </source>
</reference>
<organism evidence="10 11">
    <name type="scientific">Plantactinospora mayteni</name>
    <dbReference type="NCBI Taxonomy" id="566021"/>
    <lineage>
        <taxon>Bacteria</taxon>
        <taxon>Bacillati</taxon>
        <taxon>Actinomycetota</taxon>
        <taxon>Actinomycetes</taxon>
        <taxon>Micromonosporales</taxon>
        <taxon>Micromonosporaceae</taxon>
        <taxon>Plantactinospora</taxon>
    </lineage>
</organism>
<evidence type="ECO:0000259" key="9">
    <source>
        <dbReference type="Pfam" id="PF08533"/>
    </source>
</evidence>
<dbReference type="RefSeq" id="WP_239313137.1">
    <property type="nucleotide sequence ID" value="NZ_BAAAZQ010000027.1"/>
</dbReference>
<evidence type="ECO:0000313" key="10">
    <source>
        <dbReference type="EMBL" id="GIG98843.1"/>
    </source>
</evidence>
<dbReference type="PANTHER" id="PTHR36447">
    <property type="entry name" value="BETA-GALACTOSIDASE GANA"/>
    <property type="match status" value="1"/>
</dbReference>